<dbReference type="HOGENOM" id="CLU_085786_2_0_1"/>
<protein>
    <submittedName>
        <fullName evidence="2">Predicted protein</fullName>
    </submittedName>
</protein>
<dbReference type="OrthoDB" id="3255221at2759"/>
<feature type="transmembrane region" description="Helical" evidence="1">
    <location>
        <begin position="20"/>
        <end position="37"/>
    </location>
</feature>
<dbReference type="AlphaFoldDB" id="B0CXL8"/>
<evidence type="ECO:0000256" key="1">
    <source>
        <dbReference type="SAM" id="Phobius"/>
    </source>
</evidence>
<dbReference type="EMBL" id="DS547094">
    <property type="protein sequence ID" value="EDR12285.1"/>
    <property type="molecule type" value="Genomic_DNA"/>
</dbReference>
<dbReference type="RefSeq" id="XP_001876549.1">
    <property type="nucleotide sequence ID" value="XM_001876514.1"/>
</dbReference>
<keyword evidence="1" id="KW-0812">Transmembrane</keyword>
<dbReference type="Proteomes" id="UP000001194">
    <property type="component" value="Unassembled WGS sequence"/>
</dbReference>
<keyword evidence="3" id="KW-1185">Reference proteome</keyword>
<dbReference type="GeneID" id="6072537"/>
<proteinExistence type="predicted"/>
<evidence type="ECO:0000313" key="3">
    <source>
        <dbReference type="Proteomes" id="UP000001194"/>
    </source>
</evidence>
<name>B0CXL8_LACBS</name>
<organism evidence="3">
    <name type="scientific">Laccaria bicolor (strain S238N-H82 / ATCC MYA-4686)</name>
    <name type="common">Bicoloured deceiver</name>
    <name type="synonym">Laccaria laccata var. bicolor</name>
    <dbReference type="NCBI Taxonomy" id="486041"/>
    <lineage>
        <taxon>Eukaryota</taxon>
        <taxon>Fungi</taxon>
        <taxon>Dikarya</taxon>
        <taxon>Basidiomycota</taxon>
        <taxon>Agaricomycotina</taxon>
        <taxon>Agaricomycetes</taxon>
        <taxon>Agaricomycetidae</taxon>
        <taxon>Agaricales</taxon>
        <taxon>Agaricineae</taxon>
        <taxon>Hydnangiaceae</taxon>
        <taxon>Laccaria</taxon>
    </lineage>
</organism>
<sequence>MSFSYYVALTVWSNHDEDSFFFTVFFSLYGIAPNAVVCSKRESQNFAEVSRVLRLALGSQAPLTVHNYHGLRTIFDICRKERGPVEYRYFGPYDRLLNYCFGDSDSFQFLVSAQSPRDLNLGDTVDFAVFLVVFDANRRPVLFAEIEDGRADKPDLRHRADDLIRRGYDAMLGDCPLPRLWGLSLLDTSLRVYCGTVAAGRIEPDFAPRPSPGRVLPQDYSEGAWDIDILSPEGFNKIKEIITDVLAAAAL</sequence>
<accession>B0CXL8</accession>
<reference evidence="2 3" key="1">
    <citation type="journal article" date="2008" name="Nature">
        <title>The genome of Laccaria bicolor provides insights into mycorrhizal symbiosis.</title>
        <authorList>
            <person name="Martin F."/>
            <person name="Aerts A."/>
            <person name="Ahren D."/>
            <person name="Brun A."/>
            <person name="Danchin E.G.J."/>
            <person name="Duchaussoy F."/>
            <person name="Gibon J."/>
            <person name="Kohler A."/>
            <person name="Lindquist E."/>
            <person name="Pereda V."/>
            <person name="Salamov A."/>
            <person name="Shapiro H.J."/>
            <person name="Wuyts J."/>
            <person name="Blaudez D."/>
            <person name="Buee M."/>
            <person name="Brokstein P."/>
            <person name="Canbaeck B."/>
            <person name="Cohen D."/>
            <person name="Courty P.E."/>
            <person name="Coutinho P.M."/>
            <person name="Delaruelle C."/>
            <person name="Detter J.C."/>
            <person name="Deveau A."/>
            <person name="DiFazio S."/>
            <person name="Duplessis S."/>
            <person name="Fraissinet-Tachet L."/>
            <person name="Lucic E."/>
            <person name="Frey-Klett P."/>
            <person name="Fourrey C."/>
            <person name="Feussner I."/>
            <person name="Gay G."/>
            <person name="Grimwood J."/>
            <person name="Hoegger P.J."/>
            <person name="Jain P."/>
            <person name="Kilaru S."/>
            <person name="Labbe J."/>
            <person name="Lin Y.C."/>
            <person name="Legue V."/>
            <person name="Le Tacon F."/>
            <person name="Marmeisse R."/>
            <person name="Melayah D."/>
            <person name="Montanini B."/>
            <person name="Muratet M."/>
            <person name="Nehls U."/>
            <person name="Niculita-Hirzel H."/>
            <person name="Oudot-Le Secq M.P."/>
            <person name="Peter M."/>
            <person name="Quesneville H."/>
            <person name="Rajashekar B."/>
            <person name="Reich M."/>
            <person name="Rouhier N."/>
            <person name="Schmutz J."/>
            <person name="Yin T."/>
            <person name="Chalot M."/>
            <person name="Henrissat B."/>
            <person name="Kuees U."/>
            <person name="Lucas S."/>
            <person name="Van de Peer Y."/>
            <person name="Podila G.K."/>
            <person name="Polle A."/>
            <person name="Pukkila P.J."/>
            <person name="Richardson P.M."/>
            <person name="Rouze P."/>
            <person name="Sanders I.R."/>
            <person name="Stajich J.E."/>
            <person name="Tunlid A."/>
            <person name="Tuskan G."/>
            <person name="Grigoriev I.V."/>
        </authorList>
    </citation>
    <scope>NUCLEOTIDE SEQUENCE [LARGE SCALE GENOMIC DNA]</scope>
    <source>
        <strain evidence="3">S238N-H82 / ATCC MYA-4686</strain>
    </source>
</reference>
<dbReference type="KEGG" id="lbc:LACBIDRAFT_323435"/>
<evidence type="ECO:0000313" key="2">
    <source>
        <dbReference type="EMBL" id="EDR12285.1"/>
    </source>
</evidence>
<keyword evidence="1" id="KW-1133">Transmembrane helix</keyword>
<dbReference type="STRING" id="486041.B0CXL8"/>
<gene>
    <name evidence="2" type="ORF">LACBIDRAFT_323435</name>
</gene>
<dbReference type="InParanoid" id="B0CXL8"/>
<keyword evidence="1" id="KW-0472">Membrane</keyword>